<dbReference type="EMBL" id="CABL01000021">
    <property type="protein sequence ID" value="CBH76584.1"/>
    <property type="molecule type" value="Genomic_DNA"/>
</dbReference>
<comment type="caution">
    <text evidence="1">The sequence shown here is derived from an EMBL/GenBank/DDBJ whole genome shotgun (WGS) entry which is preliminary data.</text>
</comment>
<organism evidence="1">
    <name type="scientific">mine drainage metagenome</name>
    <dbReference type="NCBI Taxonomy" id="410659"/>
    <lineage>
        <taxon>unclassified sequences</taxon>
        <taxon>metagenomes</taxon>
        <taxon>ecological metagenomes</taxon>
    </lineage>
</organism>
<reference evidence="1" key="1">
    <citation type="submission" date="2009-10" db="EMBL/GenBank/DDBJ databases">
        <title>Diversity of trophic interactions inside an arsenic-rich microbial ecosystem.</title>
        <authorList>
            <person name="Bertin P.N."/>
            <person name="Heinrich-Salmeron A."/>
            <person name="Pelletier E."/>
            <person name="Goulhen-Chollet F."/>
            <person name="Arsene-Ploetze F."/>
            <person name="Gallien S."/>
            <person name="Calteau A."/>
            <person name="Vallenet D."/>
            <person name="Casiot C."/>
            <person name="Chane-Woon-Ming B."/>
            <person name="Giloteaux L."/>
            <person name="Barakat M."/>
            <person name="Bonnefoy V."/>
            <person name="Bruneel O."/>
            <person name="Chandler M."/>
            <person name="Cleiss J."/>
            <person name="Duran R."/>
            <person name="Elbaz-Poulichet F."/>
            <person name="Fonknechten N."/>
            <person name="Lauga B."/>
            <person name="Mornico D."/>
            <person name="Ortet P."/>
            <person name="Schaeffer C."/>
            <person name="Siguier P."/>
            <person name="Alexander Thil Smith A."/>
            <person name="Van Dorsselaer A."/>
            <person name="Weissenbach J."/>
            <person name="Medigue C."/>
            <person name="Le Paslier D."/>
        </authorList>
    </citation>
    <scope>NUCLEOTIDE SEQUENCE</scope>
</reference>
<dbReference type="AlphaFoldDB" id="E6PJG3"/>
<evidence type="ECO:0000313" key="1">
    <source>
        <dbReference type="EMBL" id="CBH76584.1"/>
    </source>
</evidence>
<name>E6PJG3_9ZZZZ</name>
<proteinExistence type="predicted"/>
<sequence length="105" mass="12366">MDRRGGSDLDRRRQAIDQRQMMALVTDPDADFEQIPYFRAWRSESIETTSTYVGDPRMTRFQDAAHAAGMHRELTRRGYRCEIIAPSLIPRRAGERIKPPRRERF</sequence>
<gene>
    <name evidence="1" type="ORF">CARN1_2371</name>
</gene>
<accession>E6PJG3</accession>
<protein>
    <submittedName>
        <fullName evidence="1">Uncharacterized protein</fullName>
    </submittedName>
</protein>